<dbReference type="InterPro" id="IPR006104">
    <property type="entry name" value="Glyco_hydro_2_N"/>
</dbReference>
<dbReference type="Gene3D" id="2.60.120.260">
    <property type="entry name" value="Galactose-binding domain-like"/>
    <property type="match status" value="1"/>
</dbReference>
<evidence type="ECO:0000256" key="4">
    <source>
        <dbReference type="SAM" id="SignalP"/>
    </source>
</evidence>
<dbReference type="InterPro" id="IPR006102">
    <property type="entry name" value="Ig-like_GH2"/>
</dbReference>
<feature type="domain" description="DUF4982" evidence="8">
    <location>
        <begin position="636"/>
        <end position="693"/>
    </location>
</feature>
<dbReference type="SUPFAM" id="SSF49785">
    <property type="entry name" value="Galactose-binding domain-like"/>
    <property type="match status" value="1"/>
</dbReference>
<dbReference type="Gene3D" id="2.60.40.10">
    <property type="entry name" value="Immunoglobulins"/>
    <property type="match status" value="3"/>
</dbReference>
<dbReference type="PANTHER" id="PTHR42732:SF1">
    <property type="entry name" value="BETA-MANNOSIDASE"/>
    <property type="match status" value="1"/>
</dbReference>
<dbReference type="Pfam" id="PF18565">
    <property type="entry name" value="Glyco_hydro2_C5"/>
    <property type="match status" value="1"/>
</dbReference>
<evidence type="ECO:0000259" key="6">
    <source>
        <dbReference type="Pfam" id="PF02836"/>
    </source>
</evidence>
<evidence type="ECO:0000313" key="10">
    <source>
        <dbReference type="EMBL" id="SEA07398.1"/>
    </source>
</evidence>
<keyword evidence="4" id="KW-0732">Signal</keyword>
<dbReference type="InterPro" id="IPR051913">
    <property type="entry name" value="GH2_Domain-Containing"/>
</dbReference>
<gene>
    <name evidence="10" type="ORF">SAMN05192529_107141</name>
</gene>
<dbReference type="InterPro" id="IPR040605">
    <property type="entry name" value="Glyco_hydro2_dom5"/>
</dbReference>
<keyword evidence="3" id="KW-0326">Glycosidase</keyword>
<evidence type="ECO:0000256" key="1">
    <source>
        <dbReference type="ARBA" id="ARBA00007401"/>
    </source>
</evidence>
<evidence type="ECO:0000256" key="3">
    <source>
        <dbReference type="ARBA" id="ARBA00023295"/>
    </source>
</evidence>
<name>A0A1H3Y934_9BACT</name>
<evidence type="ECO:0008006" key="12">
    <source>
        <dbReference type="Google" id="ProtNLM"/>
    </source>
</evidence>
<keyword evidence="11" id="KW-1185">Reference proteome</keyword>
<sequence length="816" mass="92119">MQNFYKWRMVIGLVCFFLIMKATQAQLPSSATLFNKDWTFYKGDIFNIDSLDELPDSAWKSVSLPHDWSIQAGFSPSWASATGYLPGGVGWYKKRFMLNHGETGLLQYIYFGGIYKNSKVWLNGHELGERPNGFSSFFYNMTPYLRANGQNELLVFVDHSKYADSRWYTGSGMNRNVYLLSLPQVHIPIWGVAASTQMDNKMKAQVRLQITVQNQTKQLNTVVIENKLVDGNGAAVAFSKQMVALASGENIIVDTSLLVSKPALWSVDHPYLYTLETTLKSKGKLTEVFKTPLGIRHLRFTADSGLFLNGENIKLKGVCIHDDAGCFGTAVPMGVWQERLALLKAAGCNAIRMSHNPHAKALYDLCDRMGFLVIDEAFDEWELGKHKWITGWNNGVPGTDGYHEDFKQWWQKDLGDMIRRDQNHPSVIMWSIGNEIDYPNDPYSDKILNEGHYPQIYGSGFMGDHPDAARLGRISHELALFTRSMDSTRPVTAALAAVMMSDKAGYTGNLDIAGYNYQEYRYEKDHKEFPNRIIYGSENGHGYDGWQAVANHSYIMGQFLWTGIDYLGEANKWPGHGNEAGLIDLADFKKPEYYFRASLWSANPMIYIGTSKPYRHLNLRKGRHGMAQKNWNYQKGDSVNVYCYTNCSKATLLLNDTSLGTKCQNDSTHVIMWRIAYQPGKLLVKGVQNGKTVTDEIHTYDREDHIQASCHELAGLPEEKKIYAIDMQVVDKSGYDVPTDSIRMMVKVRGGGQLLGLENGNIADSETYGGNSRRVFNGRLRAYVEQDAPTRVIQIVISSAENQKVSLKPTKFEIKP</sequence>
<feature type="domain" description="Glycoside hydrolase family 2" evidence="9">
    <location>
        <begin position="722"/>
        <end position="804"/>
    </location>
</feature>
<evidence type="ECO:0000313" key="11">
    <source>
        <dbReference type="Proteomes" id="UP000199041"/>
    </source>
</evidence>
<dbReference type="InterPro" id="IPR013783">
    <property type="entry name" value="Ig-like_fold"/>
</dbReference>
<dbReference type="AlphaFoldDB" id="A0A1H3Y934"/>
<dbReference type="PRINTS" id="PR00132">
    <property type="entry name" value="GLHYDRLASE2"/>
</dbReference>
<accession>A0A1H3Y934</accession>
<evidence type="ECO:0000259" key="7">
    <source>
        <dbReference type="Pfam" id="PF02837"/>
    </source>
</evidence>
<dbReference type="OrthoDB" id="9801077at2"/>
<comment type="similarity">
    <text evidence="1">Belongs to the glycosyl hydrolase 2 family.</text>
</comment>
<dbReference type="RefSeq" id="WP_091396293.1">
    <property type="nucleotide sequence ID" value="NZ_FNQY01000007.1"/>
</dbReference>
<evidence type="ECO:0000259" key="5">
    <source>
        <dbReference type="Pfam" id="PF00703"/>
    </source>
</evidence>
<dbReference type="InterPro" id="IPR006103">
    <property type="entry name" value="Glyco_hydro_2_cat"/>
</dbReference>
<feature type="domain" description="Glycoside hydrolase family 2 immunoglobulin-like beta-sandwich" evidence="5">
    <location>
        <begin position="191"/>
        <end position="296"/>
    </location>
</feature>
<dbReference type="SUPFAM" id="SSF51445">
    <property type="entry name" value="(Trans)glycosidases"/>
    <property type="match status" value="1"/>
</dbReference>
<dbReference type="InterPro" id="IPR017853">
    <property type="entry name" value="GH"/>
</dbReference>
<dbReference type="SUPFAM" id="SSF49303">
    <property type="entry name" value="beta-Galactosidase/glucuronidase domain"/>
    <property type="match status" value="1"/>
</dbReference>
<dbReference type="Pfam" id="PF02836">
    <property type="entry name" value="Glyco_hydro_2_C"/>
    <property type="match status" value="1"/>
</dbReference>
<organism evidence="10 11">
    <name type="scientific">Arachidicoccus rhizosphaerae</name>
    <dbReference type="NCBI Taxonomy" id="551991"/>
    <lineage>
        <taxon>Bacteria</taxon>
        <taxon>Pseudomonadati</taxon>
        <taxon>Bacteroidota</taxon>
        <taxon>Chitinophagia</taxon>
        <taxon>Chitinophagales</taxon>
        <taxon>Chitinophagaceae</taxon>
        <taxon>Arachidicoccus</taxon>
    </lineage>
</organism>
<dbReference type="InterPro" id="IPR032311">
    <property type="entry name" value="DUF4982"/>
</dbReference>
<dbReference type="Proteomes" id="UP000199041">
    <property type="component" value="Unassembled WGS sequence"/>
</dbReference>
<dbReference type="Pfam" id="PF16355">
    <property type="entry name" value="DUF4982"/>
    <property type="match status" value="1"/>
</dbReference>
<evidence type="ECO:0000259" key="8">
    <source>
        <dbReference type="Pfam" id="PF16355"/>
    </source>
</evidence>
<evidence type="ECO:0000256" key="2">
    <source>
        <dbReference type="ARBA" id="ARBA00022801"/>
    </source>
</evidence>
<feature type="signal peptide" evidence="4">
    <location>
        <begin position="1"/>
        <end position="25"/>
    </location>
</feature>
<proteinExistence type="inferred from homology"/>
<dbReference type="InterPro" id="IPR036156">
    <property type="entry name" value="Beta-gal/glucu_dom_sf"/>
</dbReference>
<feature type="domain" description="Glycosyl hydrolases family 2 sugar binding" evidence="7">
    <location>
        <begin position="88"/>
        <end position="183"/>
    </location>
</feature>
<dbReference type="InterPro" id="IPR006101">
    <property type="entry name" value="Glyco_hydro_2"/>
</dbReference>
<dbReference type="Pfam" id="PF02837">
    <property type="entry name" value="Glyco_hydro_2_N"/>
    <property type="match status" value="1"/>
</dbReference>
<dbReference type="Pfam" id="PF00703">
    <property type="entry name" value="Glyco_hydro_2"/>
    <property type="match status" value="1"/>
</dbReference>
<dbReference type="GO" id="GO:0005975">
    <property type="term" value="P:carbohydrate metabolic process"/>
    <property type="evidence" value="ECO:0007669"/>
    <property type="project" value="InterPro"/>
</dbReference>
<dbReference type="STRING" id="551991.SAMN05192529_107141"/>
<keyword evidence="2" id="KW-0378">Hydrolase</keyword>
<dbReference type="PANTHER" id="PTHR42732">
    <property type="entry name" value="BETA-GALACTOSIDASE"/>
    <property type="match status" value="1"/>
</dbReference>
<reference evidence="10 11" key="1">
    <citation type="submission" date="2016-10" db="EMBL/GenBank/DDBJ databases">
        <authorList>
            <person name="de Groot N.N."/>
        </authorList>
    </citation>
    <scope>NUCLEOTIDE SEQUENCE [LARGE SCALE GENOMIC DNA]</scope>
    <source>
        <strain evidence="10 11">Vu-144</strain>
    </source>
</reference>
<dbReference type="Gene3D" id="3.20.20.80">
    <property type="entry name" value="Glycosidases"/>
    <property type="match status" value="1"/>
</dbReference>
<dbReference type="EMBL" id="FNQY01000007">
    <property type="protein sequence ID" value="SEA07398.1"/>
    <property type="molecule type" value="Genomic_DNA"/>
</dbReference>
<dbReference type="GO" id="GO:0004553">
    <property type="term" value="F:hydrolase activity, hydrolyzing O-glycosyl compounds"/>
    <property type="evidence" value="ECO:0007669"/>
    <property type="project" value="InterPro"/>
</dbReference>
<protein>
    <recommendedName>
        <fullName evidence="12">Beta-galactosidase</fullName>
    </recommendedName>
</protein>
<dbReference type="InterPro" id="IPR008979">
    <property type="entry name" value="Galactose-bd-like_sf"/>
</dbReference>
<evidence type="ECO:0000259" key="9">
    <source>
        <dbReference type="Pfam" id="PF18565"/>
    </source>
</evidence>
<feature type="domain" description="Glycoside hydrolase family 2 catalytic" evidence="6">
    <location>
        <begin position="303"/>
        <end position="492"/>
    </location>
</feature>
<feature type="chain" id="PRO_5011685040" description="Beta-galactosidase" evidence="4">
    <location>
        <begin position="26"/>
        <end position="816"/>
    </location>
</feature>